<dbReference type="Pfam" id="PF23232">
    <property type="entry name" value="AAA_lid_13"/>
    <property type="match status" value="1"/>
</dbReference>
<dbReference type="EMBL" id="LAFY01000515">
    <property type="protein sequence ID" value="KJX97221.1"/>
    <property type="molecule type" value="Genomic_DNA"/>
</dbReference>
<keyword evidence="4" id="KW-1185">Reference proteome</keyword>
<accession>A0A0F4GIL1</accession>
<dbReference type="SUPFAM" id="SSF52540">
    <property type="entry name" value="P-loop containing nucleoside triphosphate hydrolases"/>
    <property type="match status" value="1"/>
</dbReference>
<protein>
    <recommendedName>
        <fullName evidence="2">AAA+ ATPase domain-containing protein</fullName>
    </recommendedName>
</protein>
<dbReference type="InterPro" id="IPR003959">
    <property type="entry name" value="ATPase_AAA_core"/>
</dbReference>
<dbReference type="Gene3D" id="3.40.50.300">
    <property type="entry name" value="P-loop containing nucleotide triphosphate hydrolases"/>
    <property type="match status" value="1"/>
</dbReference>
<evidence type="ECO:0000313" key="3">
    <source>
        <dbReference type="EMBL" id="KJX97221.1"/>
    </source>
</evidence>
<reference evidence="3 4" key="1">
    <citation type="submission" date="2015-03" db="EMBL/GenBank/DDBJ databases">
        <title>RNA-seq based gene annotation and comparative genomics of four Zymoseptoria species reveal species-specific pathogenicity related genes and transposable element activity.</title>
        <authorList>
            <person name="Grandaubert J."/>
            <person name="Bhattacharyya A."/>
            <person name="Stukenbrock E.H."/>
        </authorList>
    </citation>
    <scope>NUCLEOTIDE SEQUENCE [LARGE SCALE GENOMIC DNA]</scope>
    <source>
        <strain evidence="3 4">Zb18110</strain>
    </source>
</reference>
<evidence type="ECO:0000256" key="1">
    <source>
        <dbReference type="SAM" id="MobiDB-lite"/>
    </source>
</evidence>
<dbReference type="CDD" id="cd19481">
    <property type="entry name" value="RecA-like_protease"/>
    <property type="match status" value="1"/>
</dbReference>
<feature type="domain" description="AAA+ ATPase" evidence="2">
    <location>
        <begin position="639"/>
        <end position="763"/>
    </location>
</feature>
<dbReference type="OrthoDB" id="10042665at2759"/>
<dbReference type="Proteomes" id="UP000033647">
    <property type="component" value="Unassembled WGS sequence"/>
</dbReference>
<comment type="caution">
    <text evidence="3">The sequence shown here is derived from an EMBL/GenBank/DDBJ whole genome shotgun (WGS) entry which is preliminary data.</text>
</comment>
<evidence type="ECO:0000313" key="4">
    <source>
        <dbReference type="Proteomes" id="UP000033647"/>
    </source>
</evidence>
<sequence length="865" mass="98393">MALASGQTPVQVVLTQNVSYGSSFQAHFTDFVGLAHRFDASKDKSLSPQPPTDSASKGLEDEDRDNADDIRRRRSSTPGNSEHQDDKDRRASPNLIDIEQLGKAWDEVDQFEPPRDNVSILDSEDEEQSRVSSEQKSSDRGQHVVDTWRTQYTRALAASEQDAASSYAMTGYARTRKAHSNDDSRSFGEQVLTLRAQLAKLQSESSGPATWTDPWPTLYRVSCPKTLKTETYMTSPTAAMNKDGRAEHMHLQADRQLFDEALWMKQHSEMPFVVYKDYECYVKAAGTVAPSVLSYDDETGEIQERDALRATSETVKLRSRGLRTMLESLFQHTAGLRAYSRKKVFDGKTLKAPYIFFFHFEPEVQSFVNGCGRHQAAMKMLVQYMRKQSAQEASRARALFEAGRVTHDWLPYLFIPGQLVVRTEGNEPLVLEQTSPLFTPLPESAFKRGWECEAASIAFDGDFRRKEEAFNISVPADDRDAIITSLPIYPLRYGASILQKSLLQRGEIFFKCHERQYVTRPADRDAGEIGEDRYMVDVRAYYSVHGKSKNSKASGKKIEKPNPNDQNFLMQLPAEILGFRMSDKRWMKLSVLDLEPVQWNTKAFGNLVIEERSKELVEALVKNKIESDQGIDFVDGKGTGLILLLHGGPGTGKTFTAESVADLAKMPLYRVTCGDIGTSPARVEEYLRSVFYLGQRWQCIVLLDEADVFLEERSLDNLERNALVTVFLRALGYYNGILILTSNRVGCFDSAFRSRVQLALPYHPLNLEQRLKIWHNFIERLELVKEDMRLDEIKTHINKLAAFQMNGRQIRNVINSARQLARFRKTPLALDHVMHVIDISKGFDKYIEEVRGLDDEQFARENFVR</sequence>
<dbReference type="Pfam" id="PF22942">
    <property type="entry name" value="DUF7025"/>
    <property type="match status" value="1"/>
</dbReference>
<dbReference type="Pfam" id="PF00004">
    <property type="entry name" value="AAA"/>
    <property type="match status" value="1"/>
</dbReference>
<name>A0A0F4GIL1_9PEZI</name>
<dbReference type="GO" id="GO:0005524">
    <property type="term" value="F:ATP binding"/>
    <property type="evidence" value="ECO:0007669"/>
    <property type="project" value="InterPro"/>
</dbReference>
<dbReference type="PANTHER" id="PTHR46411">
    <property type="entry name" value="FAMILY ATPASE, PUTATIVE-RELATED"/>
    <property type="match status" value="1"/>
</dbReference>
<feature type="region of interest" description="Disordered" evidence="1">
    <location>
        <begin position="40"/>
        <end position="143"/>
    </location>
</feature>
<organism evidence="3 4">
    <name type="scientific">Zymoseptoria brevis</name>
    <dbReference type="NCBI Taxonomy" id="1047168"/>
    <lineage>
        <taxon>Eukaryota</taxon>
        <taxon>Fungi</taxon>
        <taxon>Dikarya</taxon>
        <taxon>Ascomycota</taxon>
        <taxon>Pezizomycotina</taxon>
        <taxon>Dothideomycetes</taxon>
        <taxon>Dothideomycetidae</taxon>
        <taxon>Mycosphaerellales</taxon>
        <taxon>Mycosphaerellaceae</taxon>
        <taxon>Zymoseptoria</taxon>
    </lineage>
</organism>
<evidence type="ECO:0000259" key="2">
    <source>
        <dbReference type="SMART" id="SM00382"/>
    </source>
</evidence>
<proteinExistence type="predicted"/>
<dbReference type="InterPro" id="IPR054289">
    <property type="entry name" value="DUF7025"/>
</dbReference>
<feature type="compositionally biased region" description="Basic and acidic residues" evidence="1">
    <location>
        <begin position="82"/>
        <end position="91"/>
    </location>
</feature>
<dbReference type="SMART" id="SM00382">
    <property type="entry name" value="AAA"/>
    <property type="match status" value="1"/>
</dbReference>
<dbReference type="STRING" id="1047168.A0A0F4GIL1"/>
<dbReference type="InterPro" id="IPR056599">
    <property type="entry name" value="AAA_lid_fung"/>
</dbReference>
<dbReference type="InterPro" id="IPR003593">
    <property type="entry name" value="AAA+_ATPase"/>
</dbReference>
<gene>
    <name evidence="3" type="ORF">TI39_contig523g00006</name>
</gene>
<dbReference type="InterPro" id="IPR027417">
    <property type="entry name" value="P-loop_NTPase"/>
</dbReference>
<dbReference type="AlphaFoldDB" id="A0A0F4GIL1"/>
<dbReference type="PANTHER" id="PTHR46411:SF2">
    <property type="entry name" value="AAA+ ATPASE DOMAIN-CONTAINING PROTEIN"/>
    <property type="match status" value="1"/>
</dbReference>
<dbReference type="GO" id="GO:0016887">
    <property type="term" value="F:ATP hydrolysis activity"/>
    <property type="evidence" value="ECO:0007669"/>
    <property type="project" value="InterPro"/>
</dbReference>